<organism evidence="9">
    <name type="scientific">Harmonia axyridis</name>
    <name type="common">Multicolored Asian lady beetle</name>
    <name type="synonym">Coccinella axyridis</name>
    <dbReference type="NCBI Taxonomy" id="115357"/>
    <lineage>
        <taxon>Eukaryota</taxon>
        <taxon>Metazoa</taxon>
        <taxon>Ecdysozoa</taxon>
        <taxon>Arthropoda</taxon>
        <taxon>Hexapoda</taxon>
        <taxon>Insecta</taxon>
        <taxon>Pterygota</taxon>
        <taxon>Neoptera</taxon>
        <taxon>Endopterygota</taxon>
        <taxon>Coleoptera</taxon>
        <taxon>Polyphaga</taxon>
        <taxon>Cucujiformia</taxon>
        <taxon>Coccinelloidea</taxon>
        <taxon>Coccinellidae</taxon>
        <taxon>Coccinellinae</taxon>
        <taxon>Coccinellini</taxon>
        <taxon>Harmonia</taxon>
    </lineage>
</organism>
<dbReference type="GO" id="GO:0016831">
    <property type="term" value="F:carboxy-lyase activity"/>
    <property type="evidence" value="ECO:0007669"/>
    <property type="project" value="UniProtKB-KW"/>
</dbReference>
<dbReference type="Gene3D" id="3.90.1150.170">
    <property type="match status" value="1"/>
</dbReference>
<dbReference type="GO" id="GO:0030170">
    <property type="term" value="F:pyridoxal phosphate binding"/>
    <property type="evidence" value="ECO:0007669"/>
    <property type="project" value="InterPro"/>
</dbReference>
<comment type="cofactor">
    <cofactor evidence="1 7 8">
        <name>pyridoxal 5'-phosphate</name>
        <dbReference type="ChEBI" id="CHEBI:597326"/>
    </cofactor>
</comment>
<dbReference type="PANTHER" id="PTHR45677">
    <property type="entry name" value="GLUTAMATE DECARBOXYLASE-RELATED"/>
    <property type="match status" value="1"/>
</dbReference>
<keyword evidence="4" id="KW-0210">Decarboxylase</keyword>
<keyword evidence="5 7" id="KW-0663">Pyridoxal phosphate</keyword>
<dbReference type="InterPro" id="IPR015424">
    <property type="entry name" value="PyrdxlP-dep_Trfase"/>
</dbReference>
<evidence type="ECO:0000256" key="3">
    <source>
        <dbReference type="ARBA" id="ARBA00011738"/>
    </source>
</evidence>
<evidence type="ECO:0000313" key="9">
    <source>
        <dbReference type="EMBL" id="QNH91387.1"/>
    </source>
</evidence>
<protein>
    <submittedName>
        <fullName evidence="9">Acetoacetate decarboxylase</fullName>
    </submittedName>
</protein>
<accession>A0A7G7YAI8</accession>
<dbReference type="CDD" id="cd06450">
    <property type="entry name" value="DOPA_deC_like"/>
    <property type="match status" value="1"/>
</dbReference>
<dbReference type="FunFam" id="3.40.640.10:FF:000016">
    <property type="entry name" value="Glutamate decarboxylase like 1"/>
    <property type="match status" value="1"/>
</dbReference>
<dbReference type="EMBL" id="MN650660">
    <property type="protein sequence ID" value="QNH91387.1"/>
    <property type="molecule type" value="mRNA"/>
</dbReference>
<dbReference type="SUPFAM" id="SSF53383">
    <property type="entry name" value="PLP-dependent transferases"/>
    <property type="match status" value="1"/>
</dbReference>
<evidence type="ECO:0000256" key="2">
    <source>
        <dbReference type="ARBA" id="ARBA00009533"/>
    </source>
</evidence>
<keyword evidence="6 8" id="KW-0456">Lyase</keyword>
<dbReference type="Gene3D" id="3.40.640.10">
    <property type="entry name" value="Type I PLP-dependent aspartate aminotransferase-like (Major domain)"/>
    <property type="match status" value="1"/>
</dbReference>
<reference evidence="9" key="1">
    <citation type="submission" date="2019-11" db="EMBL/GenBank/DDBJ databases">
        <title>Decreased cuticular hydrocarbon biosynthesis and abnormal cuticular melanin spot formation are induced by CYP4G79 knockdown in the Harlequin ladybird Harmonia axyridis.</title>
        <authorList>
            <person name="Zhang Y."/>
        </authorList>
    </citation>
    <scope>NUCLEOTIDE SEQUENCE</scope>
</reference>
<dbReference type="AlphaFoldDB" id="A0A7G7YAI8"/>
<dbReference type="PANTHER" id="PTHR45677:SF12">
    <property type="entry name" value="BLACK, ISOFORM A"/>
    <property type="match status" value="1"/>
</dbReference>
<evidence type="ECO:0000256" key="6">
    <source>
        <dbReference type="ARBA" id="ARBA00023239"/>
    </source>
</evidence>
<evidence type="ECO:0000256" key="8">
    <source>
        <dbReference type="RuleBase" id="RU000382"/>
    </source>
</evidence>
<dbReference type="Pfam" id="PF00282">
    <property type="entry name" value="Pyridoxal_deC"/>
    <property type="match status" value="1"/>
</dbReference>
<evidence type="ECO:0000256" key="5">
    <source>
        <dbReference type="ARBA" id="ARBA00022898"/>
    </source>
</evidence>
<evidence type="ECO:0000256" key="4">
    <source>
        <dbReference type="ARBA" id="ARBA00022793"/>
    </source>
</evidence>
<proteinExistence type="evidence at transcript level"/>
<dbReference type="InterPro" id="IPR015421">
    <property type="entry name" value="PyrdxlP-dep_Trfase_major"/>
</dbReference>
<name>A0A7G7YAI8_HARAX</name>
<evidence type="ECO:0000256" key="7">
    <source>
        <dbReference type="PIRSR" id="PIRSR602129-50"/>
    </source>
</evidence>
<dbReference type="GO" id="GO:0019752">
    <property type="term" value="P:carboxylic acid metabolic process"/>
    <property type="evidence" value="ECO:0007669"/>
    <property type="project" value="InterPro"/>
</dbReference>
<dbReference type="InterPro" id="IPR002129">
    <property type="entry name" value="PyrdxlP-dep_de-COase"/>
</dbReference>
<comment type="subunit">
    <text evidence="3">Homodimer.</text>
</comment>
<feature type="modified residue" description="N6-(pyridoxal phosphate)lysine" evidence="7">
    <location>
        <position position="355"/>
    </location>
</feature>
<sequence>MPADNVEIVSYDKFSLSSSSSDEEYSSYRKVDSSDDEGIQFAVTGDPKDESNEVHFESLPRKDLHEAFLKKCVDVILKEAVFEGTKRQNKVTSFKSPEELRSLFNFELKDGASSHDKLLRVVRDTIAYSVKTGHPYFVNQLFSSLDPYGLVGQWLTDALNPSVYTFEVSPVFTLMEEEVLKEMRRIVGFQGGEGDGIFCPGGSMANGYAISCARHKFFPDAKTKGLHSLPRLVLFTSEDAHYSIKKLASFEGLGSDNVYLIKTDSRGKMDVKDLESQIERSLKEGAAPFMVSATSGTTVLGAFDPLNEIADLCQKHKLWLHVDAAWGGGALMSQKHRHLLSGIERADSVTWNPHKLLTAPQQCSTLLLKHKGLLAQAHGTGAGYLFQKDKFYDTKYDTGDKHIQCGRRADVLKFWFMWKAKGTNGLVQHVEKVFENAAHFIQLIRDREGFELVHPTPECTNICFWYIPKSLRNAKSEKDYGERLHKIAPAMKEKMMKEGTMMVTYQSQKGLPNFFRIVFQNSALNKSDMVHLVEEFERLGSDL</sequence>
<evidence type="ECO:0000256" key="1">
    <source>
        <dbReference type="ARBA" id="ARBA00001933"/>
    </source>
</evidence>
<dbReference type="GO" id="GO:0005737">
    <property type="term" value="C:cytoplasm"/>
    <property type="evidence" value="ECO:0007669"/>
    <property type="project" value="TreeGrafter"/>
</dbReference>
<comment type="similarity">
    <text evidence="2 8">Belongs to the group II decarboxylase family.</text>
</comment>